<keyword evidence="2" id="KW-1133">Transmembrane helix</keyword>
<organism evidence="3 4">
    <name type="scientific">Bifidobacterium breve</name>
    <dbReference type="NCBI Taxonomy" id="1685"/>
    <lineage>
        <taxon>Bacteria</taxon>
        <taxon>Bacillati</taxon>
        <taxon>Actinomycetota</taxon>
        <taxon>Actinomycetes</taxon>
        <taxon>Bifidobacteriales</taxon>
        <taxon>Bifidobacteriaceae</taxon>
        <taxon>Bifidobacterium</taxon>
    </lineage>
</organism>
<proteinExistence type="predicted"/>
<feature type="compositionally biased region" description="Low complexity" evidence="1">
    <location>
        <begin position="108"/>
        <end position="123"/>
    </location>
</feature>
<sequence>MGSKLKFVRCGFNGGTEQESGRQRHALKRCLASVIAVSLSIVCMVPAAYAQNIDDVSSSPNAVISGGNTVVAAPSARNVNVDDKTSEEANTSNGAPTPSETNQDAQQDSSPSSSTTGDSSESSNGATDNKADDSAEATAGNSANDGAQTQAPNDASSQDAKNDSSNATDQSPAKANVQVAATALGGRDFEGQATKEINGKTVMSWGIVDGSPEACFTSVVGHR</sequence>
<evidence type="ECO:0000313" key="4">
    <source>
        <dbReference type="Proteomes" id="UP000232609"/>
    </source>
</evidence>
<dbReference type="Proteomes" id="UP000232609">
    <property type="component" value="Chromosome"/>
</dbReference>
<evidence type="ECO:0000313" key="3">
    <source>
        <dbReference type="EMBL" id="AUD82043.1"/>
    </source>
</evidence>
<name>A0AAP1H012_BIFBR</name>
<feature type="transmembrane region" description="Helical" evidence="2">
    <location>
        <begin position="30"/>
        <end position="49"/>
    </location>
</feature>
<evidence type="ECO:0000256" key="1">
    <source>
        <dbReference type="SAM" id="MobiDB-lite"/>
    </source>
</evidence>
<feature type="compositionally biased region" description="Polar residues" evidence="1">
    <location>
        <begin position="139"/>
        <end position="173"/>
    </location>
</feature>
<dbReference type="EMBL" id="CP021392">
    <property type="protein sequence ID" value="AUD82043.1"/>
    <property type="molecule type" value="Genomic_DNA"/>
</dbReference>
<gene>
    <name evidence="3" type="ORF">NRBB51_1976</name>
</gene>
<accession>A0AAP1H012</accession>
<reference evidence="3 4" key="1">
    <citation type="submission" date="2017-05" db="EMBL/GenBank/DDBJ databases">
        <title>Comparative genomics and methylome analysis of the gut commensal Bifidobacterium breve.</title>
        <authorList>
            <person name="Bottacini F."/>
            <person name="Morrissey R."/>
            <person name="Roberts R.J."/>
            <person name="James K."/>
            <person name="van Breen J."/>
            <person name="Egan M."/>
            <person name="Lambert J."/>
            <person name="van Limpt K."/>
            <person name="Stanton C."/>
            <person name="Knol J."/>
            <person name="O' Connell Motherway M."/>
            <person name="van Sinderen D."/>
        </authorList>
    </citation>
    <scope>NUCLEOTIDE SEQUENCE [LARGE SCALE GENOMIC DNA]</scope>
    <source>
        <strain evidence="3 4">NRBB51</strain>
    </source>
</reference>
<keyword evidence="2" id="KW-0472">Membrane</keyword>
<feature type="compositionally biased region" description="Polar residues" evidence="1">
    <location>
        <begin position="88"/>
        <end position="107"/>
    </location>
</feature>
<feature type="region of interest" description="Disordered" evidence="1">
    <location>
        <begin position="75"/>
        <end position="177"/>
    </location>
</feature>
<dbReference type="AlphaFoldDB" id="A0AAP1H012"/>
<evidence type="ECO:0000256" key="2">
    <source>
        <dbReference type="SAM" id="Phobius"/>
    </source>
</evidence>
<keyword evidence="2" id="KW-0812">Transmembrane</keyword>
<protein>
    <submittedName>
        <fullName evidence="3">Cell surface protein with gram positive anchor domain</fullName>
    </submittedName>
</protein>